<keyword evidence="4" id="KW-1185">Reference proteome</keyword>
<gene>
    <name evidence="3" type="ORF">QQ020_11135</name>
</gene>
<dbReference type="RefSeq" id="WP_346757922.1">
    <property type="nucleotide sequence ID" value="NZ_JAUJEB010000001.1"/>
</dbReference>
<protein>
    <submittedName>
        <fullName evidence="3">GNAT family N-acetyltransferase</fullName>
    </submittedName>
</protein>
<dbReference type="Proteomes" id="UP001172083">
    <property type="component" value="Unassembled WGS sequence"/>
</dbReference>
<organism evidence="3 4">
    <name type="scientific">Agaribacillus aureus</name>
    <dbReference type="NCBI Taxonomy" id="3051825"/>
    <lineage>
        <taxon>Bacteria</taxon>
        <taxon>Pseudomonadati</taxon>
        <taxon>Bacteroidota</taxon>
        <taxon>Cytophagia</taxon>
        <taxon>Cytophagales</taxon>
        <taxon>Splendidivirgaceae</taxon>
        <taxon>Agaribacillus</taxon>
    </lineage>
</organism>
<evidence type="ECO:0000313" key="3">
    <source>
        <dbReference type="EMBL" id="MDN5212605.1"/>
    </source>
</evidence>
<dbReference type="EMBL" id="JAUJEB010000001">
    <property type="protein sequence ID" value="MDN5212605.1"/>
    <property type="molecule type" value="Genomic_DNA"/>
</dbReference>
<dbReference type="InterPro" id="IPR050769">
    <property type="entry name" value="NAT_camello-type"/>
</dbReference>
<dbReference type="PROSITE" id="PS51186">
    <property type="entry name" value="GNAT"/>
    <property type="match status" value="1"/>
</dbReference>
<reference evidence="3" key="1">
    <citation type="submission" date="2023-06" db="EMBL/GenBank/DDBJ databases">
        <title>Genomic of Agaribacillus aureum.</title>
        <authorList>
            <person name="Wang G."/>
        </authorList>
    </citation>
    <scope>NUCLEOTIDE SEQUENCE</scope>
    <source>
        <strain evidence="3">BMA12</strain>
    </source>
</reference>
<feature type="domain" description="N-acetyltransferase" evidence="2">
    <location>
        <begin position="6"/>
        <end position="175"/>
    </location>
</feature>
<dbReference type="PANTHER" id="PTHR13947">
    <property type="entry name" value="GNAT FAMILY N-ACETYLTRANSFERASE"/>
    <property type="match status" value="1"/>
</dbReference>
<accession>A0ABT8L4B2</accession>
<dbReference type="CDD" id="cd04301">
    <property type="entry name" value="NAT_SF"/>
    <property type="match status" value="1"/>
</dbReference>
<dbReference type="Pfam" id="PF00583">
    <property type="entry name" value="Acetyltransf_1"/>
    <property type="match status" value="1"/>
</dbReference>
<dbReference type="InterPro" id="IPR000182">
    <property type="entry name" value="GNAT_dom"/>
</dbReference>
<dbReference type="PANTHER" id="PTHR13947:SF37">
    <property type="entry name" value="LD18367P"/>
    <property type="match status" value="1"/>
</dbReference>
<name>A0ABT8L4B2_9BACT</name>
<dbReference type="SUPFAM" id="SSF55729">
    <property type="entry name" value="Acyl-CoA N-acyltransferases (Nat)"/>
    <property type="match status" value="1"/>
</dbReference>
<evidence type="ECO:0000256" key="1">
    <source>
        <dbReference type="ARBA" id="ARBA00022679"/>
    </source>
</evidence>
<dbReference type="InterPro" id="IPR016181">
    <property type="entry name" value="Acyl_CoA_acyltransferase"/>
</dbReference>
<proteinExistence type="predicted"/>
<sequence>MNRRDYIVRDAHPSEFGEIGALMVKVYSQLNGFPKQNEQPNYYKMLTNIGSLTENPGTKLLVAVSSDGKIGGGVVYFGDMKYYGSGGTATEERNASGFRLLAVDPSARGKGIGKLLTEACIQKAKEENQYQIVIHSTKAMQVAWKMYENMGFKRSEDLDFMQGELPVFGFRLLLK</sequence>
<keyword evidence="1" id="KW-0808">Transferase</keyword>
<dbReference type="Gene3D" id="3.40.630.30">
    <property type="match status" value="1"/>
</dbReference>
<comment type="caution">
    <text evidence="3">The sequence shown here is derived from an EMBL/GenBank/DDBJ whole genome shotgun (WGS) entry which is preliminary data.</text>
</comment>
<evidence type="ECO:0000259" key="2">
    <source>
        <dbReference type="PROSITE" id="PS51186"/>
    </source>
</evidence>
<evidence type="ECO:0000313" key="4">
    <source>
        <dbReference type="Proteomes" id="UP001172083"/>
    </source>
</evidence>